<accession>A0A0V0GGQ5</accession>
<organism evidence="1">
    <name type="scientific">Solanum chacoense</name>
    <name type="common">Chaco potato</name>
    <dbReference type="NCBI Taxonomy" id="4108"/>
    <lineage>
        <taxon>Eukaryota</taxon>
        <taxon>Viridiplantae</taxon>
        <taxon>Streptophyta</taxon>
        <taxon>Embryophyta</taxon>
        <taxon>Tracheophyta</taxon>
        <taxon>Spermatophyta</taxon>
        <taxon>Magnoliopsida</taxon>
        <taxon>eudicotyledons</taxon>
        <taxon>Gunneridae</taxon>
        <taxon>Pentapetalae</taxon>
        <taxon>asterids</taxon>
        <taxon>lamiids</taxon>
        <taxon>Solanales</taxon>
        <taxon>Solanaceae</taxon>
        <taxon>Solanoideae</taxon>
        <taxon>Solaneae</taxon>
        <taxon>Solanum</taxon>
    </lineage>
</organism>
<dbReference type="AlphaFoldDB" id="A0A0V0GGQ5"/>
<name>A0A0V0GGQ5_SOLCH</name>
<reference evidence="1" key="1">
    <citation type="submission" date="2015-12" db="EMBL/GenBank/DDBJ databases">
        <title>Gene expression during late stages of embryo sac development: a critical building block for successful pollen-pistil interactions.</title>
        <authorList>
            <person name="Liu Y."/>
            <person name="Joly V."/>
            <person name="Sabar M."/>
            <person name="Matton D.P."/>
        </authorList>
    </citation>
    <scope>NUCLEOTIDE SEQUENCE</scope>
</reference>
<sequence>PRFELEYILHQCIDTQNTGVSEYTNKICAEEEEDRNFVNEKSEDSHVFIAKKHWFRKVATFQKPHDHS</sequence>
<proteinExistence type="predicted"/>
<feature type="non-terminal residue" evidence="1">
    <location>
        <position position="1"/>
    </location>
</feature>
<dbReference type="EMBL" id="GEDG01038873">
    <property type="protein sequence ID" value="JAP07381.1"/>
    <property type="molecule type" value="Transcribed_RNA"/>
</dbReference>
<protein>
    <submittedName>
        <fullName evidence="1">Putative ovule protein</fullName>
    </submittedName>
</protein>
<evidence type="ECO:0000313" key="1">
    <source>
        <dbReference type="EMBL" id="JAP07381.1"/>
    </source>
</evidence>